<gene>
    <name evidence="2" type="ORF">CSUI_004361</name>
</gene>
<proteinExistence type="predicted"/>
<feature type="region of interest" description="Disordered" evidence="1">
    <location>
        <begin position="212"/>
        <end position="240"/>
    </location>
</feature>
<reference evidence="2 3" key="1">
    <citation type="journal article" date="2017" name="Int. J. Parasitol.">
        <title>The genome of the protozoan parasite Cystoisospora suis and a reverse vaccinology approach to identify vaccine candidates.</title>
        <authorList>
            <person name="Palmieri N."/>
            <person name="Shrestha A."/>
            <person name="Ruttkowski B."/>
            <person name="Beck T."/>
            <person name="Vogl C."/>
            <person name="Tomley F."/>
            <person name="Blake D.P."/>
            <person name="Joachim A."/>
        </authorList>
    </citation>
    <scope>NUCLEOTIDE SEQUENCE [LARGE SCALE GENOMIC DNA]</scope>
    <source>
        <strain evidence="2 3">Wien I</strain>
    </source>
</reference>
<feature type="compositionally biased region" description="Basic and acidic residues" evidence="1">
    <location>
        <begin position="687"/>
        <end position="696"/>
    </location>
</feature>
<dbReference type="RefSeq" id="XP_067923471.1">
    <property type="nucleotide sequence ID" value="XM_068064553.1"/>
</dbReference>
<dbReference type="GeneID" id="94427764"/>
<dbReference type="AlphaFoldDB" id="A0A2C6KBV7"/>
<evidence type="ECO:0000256" key="1">
    <source>
        <dbReference type="SAM" id="MobiDB-lite"/>
    </source>
</evidence>
<dbReference type="EMBL" id="MIGC01002018">
    <property type="protein sequence ID" value="PHJ21791.1"/>
    <property type="molecule type" value="Genomic_DNA"/>
</dbReference>
<dbReference type="Proteomes" id="UP000221165">
    <property type="component" value="Unassembled WGS sequence"/>
</dbReference>
<feature type="compositionally biased region" description="Polar residues" evidence="1">
    <location>
        <begin position="88"/>
        <end position="103"/>
    </location>
</feature>
<comment type="caution">
    <text evidence="2">The sequence shown here is derived from an EMBL/GenBank/DDBJ whole genome shotgun (WGS) entry which is preliminary data.</text>
</comment>
<dbReference type="VEuPathDB" id="ToxoDB:CSUI_004361"/>
<accession>A0A2C6KBV7</accession>
<evidence type="ECO:0000313" key="3">
    <source>
        <dbReference type="Proteomes" id="UP000221165"/>
    </source>
</evidence>
<dbReference type="OrthoDB" id="329184at2759"/>
<feature type="compositionally biased region" description="Acidic residues" evidence="1">
    <location>
        <begin position="212"/>
        <end position="223"/>
    </location>
</feature>
<feature type="region of interest" description="Disordered" evidence="1">
    <location>
        <begin position="672"/>
        <end position="754"/>
    </location>
</feature>
<evidence type="ECO:0000313" key="2">
    <source>
        <dbReference type="EMBL" id="PHJ21791.1"/>
    </source>
</evidence>
<name>A0A2C6KBV7_9APIC</name>
<sequence length="833" mass="91764">MITRPVVPDSLLNMFRFLHLTAGSPGHHTRCTRPVRGVTSLYERRSCTTFALAMLMLIMSERGVLSVEKDLLSARLHETEGHSELFPANTSRVSGNTSHFHQGNSAMETLDKLGGSPAAPCSSRGQTVPLGETTAIRDLQRADPFQRFLRTRRIVIPSRKRPGSETVIHIATKRKGRDNEDDEEFDDETFHIEARLQNRNGEFLDLLEETGEGEKALEEEEETGETKASEELGPDEELSDYRPWWYPSPEDLTDDMPLGIARNSFRETKLEMPHPLVPVNGTGFQPEPILPEHLYPHEVRCPAGWLGYGPHCLSIVAVPGWTTCPGDKSFKRRGLRSKMVVSSPGICALTRETGPSLVCPRGYEPHFSDIVDQDSEKGKSKTREPVGRAFTCTQSDSIPAALLDGKPCPLGYTASEFGTCEGKKQVGPSVSCPEGFILGGEQTNPYAILNQEYAKCGAVEYYRGRVRVPIGAVGSNHELLVPSENGAADRCSLVNRSRISISTPYLLEARSLRGPAPATPAVLIWCPDGFVPLGFNIPNLPFGSSLDAFGVIDKLTEAAGIPRHTKENRAKTSWSNSKIPKARRVVDELRLFFPETVVGEVEASILTERKEDEAAATAHETAPLSTGDAEDFSDENIWILDEYDDDNDSVPVDDEMTEAIQPWEISSMAYESVSNSEAARPSGGVVPRDKPSESHTRGRSSSSTAKAPHPSSKREETAKTFGSPRVDEWSSKTGYSAKQRRMAEGGPRPAIPDATAAPDLYAQLQAKIPPGGACVQVVGVLEARCNKYECRGDNMQKIEKIVYDWVDYRLRVDIRQVKMFIPNGKDFRRTTPG</sequence>
<keyword evidence="3" id="KW-1185">Reference proteome</keyword>
<feature type="region of interest" description="Disordered" evidence="1">
    <location>
        <begin position="83"/>
        <end position="103"/>
    </location>
</feature>
<protein>
    <submittedName>
        <fullName evidence="2">Uncharacterized protein</fullName>
    </submittedName>
</protein>
<organism evidence="2 3">
    <name type="scientific">Cystoisospora suis</name>
    <dbReference type="NCBI Taxonomy" id="483139"/>
    <lineage>
        <taxon>Eukaryota</taxon>
        <taxon>Sar</taxon>
        <taxon>Alveolata</taxon>
        <taxon>Apicomplexa</taxon>
        <taxon>Conoidasida</taxon>
        <taxon>Coccidia</taxon>
        <taxon>Eucoccidiorida</taxon>
        <taxon>Eimeriorina</taxon>
        <taxon>Sarcocystidae</taxon>
        <taxon>Cystoisospora</taxon>
    </lineage>
</organism>